<dbReference type="PRINTS" id="PR00412">
    <property type="entry name" value="EPOXHYDRLASE"/>
</dbReference>
<dbReference type="InterPro" id="IPR029058">
    <property type="entry name" value="AB_hydrolase_fold"/>
</dbReference>
<dbReference type="Proteomes" id="UP000540191">
    <property type="component" value="Unassembled WGS sequence"/>
</dbReference>
<reference evidence="2 3" key="1">
    <citation type="submission" date="2020-08" db="EMBL/GenBank/DDBJ databases">
        <title>Sequencing the genomes of 1000 actinobacteria strains.</title>
        <authorList>
            <person name="Klenk H.-P."/>
        </authorList>
    </citation>
    <scope>NUCLEOTIDE SEQUENCE [LARGE SCALE GENOMIC DNA]</scope>
    <source>
        <strain evidence="2 3">DSM 23974</strain>
    </source>
</reference>
<dbReference type="InterPro" id="IPR050266">
    <property type="entry name" value="AB_hydrolase_sf"/>
</dbReference>
<keyword evidence="3" id="KW-1185">Reference proteome</keyword>
<evidence type="ECO:0000313" key="2">
    <source>
        <dbReference type="EMBL" id="MBB4736130.1"/>
    </source>
</evidence>
<dbReference type="Gene3D" id="3.40.50.1820">
    <property type="entry name" value="alpha/beta hydrolase"/>
    <property type="match status" value="1"/>
</dbReference>
<dbReference type="RefSeq" id="WP_184241764.1">
    <property type="nucleotide sequence ID" value="NZ_JACHNA010000001.1"/>
</dbReference>
<gene>
    <name evidence="2" type="ORF">HDA30_001638</name>
</gene>
<dbReference type="GO" id="GO:0003824">
    <property type="term" value="F:catalytic activity"/>
    <property type="evidence" value="ECO:0007669"/>
    <property type="project" value="InterPro"/>
</dbReference>
<evidence type="ECO:0000313" key="3">
    <source>
        <dbReference type="Proteomes" id="UP000540191"/>
    </source>
</evidence>
<dbReference type="EMBL" id="JACHNA010000001">
    <property type="protein sequence ID" value="MBB4736130.1"/>
    <property type="molecule type" value="Genomic_DNA"/>
</dbReference>
<organism evidence="2 3">
    <name type="scientific">Micrococcus cohnii</name>
    <dbReference type="NCBI Taxonomy" id="993416"/>
    <lineage>
        <taxon>Bacteria</taxon>
        <taxon>Bacillati</taxon>
        <taxon>Actinomycetota</taxon>
        <taxon>Actinomycetes</taxon>
        <taxon>Micrococcales</taxon>
        <taxon>Micrococcaceae</taxon>
        <taxon>Micrococcus</taxon>
    </lineage>
</organism>
<evidence type="ECO:0000259" key="1">
    <source>
        <dbReference type="Pfam" id="PF00561"/>
    </source>
</evidence>
<dbReference type="InterPro" id="IPR000073">
    <property type="entry name" value="AB_hydrolase_1"/>
</dbReference>
<accession>A0A7W7GPX5</accession>
<proteinExistence type="predicted"/>
<comment type="caution">
    <text evidence="2">The sequence shown here is derived from an EMBL/GenBank/DDBJ whole genome shotgun (WGS) entry which is preliminary data.</text>
</comment>
<feature type="domain" description="AB hydrolase-1" evidence="1">
    <location>
        <begin position="24"/>
        <end position="248"/>
    </location>
</feature>
<name>A0A7W7GPX5_9MICC</name>
<dbReference type="AlphaFoldDB" id="A0A7W7GPX5"/>
<dbReference type="Pfam" id="PF00561">
    <property type="entry name" value="Abhydrolase_1"/>
    <property type="match status" value="1"/>
</dbReference>
<dbReference type="PRINTS" id="PR00111">
    <property type="entry name" value="ABHYDROLASE"/>
</dbReference>
<dbReference type="PANTHER" id="PTHR43798">
    <property type="entry name" value="MONOACYLGLYCEROL LIPASE"/>
    <property type="match status" value="1"/>
</dbReference>
<protein>
    <submittedName>
        <fullName evidence="2">Pimeloyl-ACP methyl ester carboxylesterase</fullName>
    </submittedName>
</protein>
<dbReference type="InterPro" id="IPR000639">
    <property type="entry name" value="Epox_hydrolase-like"/>
</dbReference>
<sequence>MPALELDHGTLSYEVFGAAENPGLFLIHGLHGDSESVRPIAERLAKRFHVIAPDMLGHGESERLEEFTLDDQAQALTQLMFEYGYRDTNIVGYSMGSYIAARAAALAPEQLERLVLVAPKPAGTTSSTATAAENAGLDPQTASADDVMAALQQAIWSESTDEDRRREIMSTVNEAENLSKDERERIEESVQGFDLREYLPSITARTLVLSGADDGLNPPKVGREVAELIPHAEFRVYERSGHMLPYEETDRFVDDVTEFITAGRR</sequence>
<dbReference type="SUPFAM" id="SSF53474">
    <property type="entry name" value="alpha/beta-Hydrolases"/>
    <property type="match status" value="1"/>
</dbReference>